<protein>
    <submittedName>
        <fullName evidence="5">Putative outer membrane lipoprotein</fullName>
    </submittedName>
</protein>
<comment type="subcellular location">
    <subcellularLocation>
        <location evidence="1">Membrane</location>
    </subcellularLocation>
</comment>
<keyword evidence="5" id="KW-0449">Lipoprotein</keyword>
<accession>A0A0C5VEN8</accession>
<keyword evidence="3" id="KW-0732">Signal</keyword>
<dbReference type="KEGG" id="gsn:YC6258_00616"/>
<dbReference type="InterPro" id="IPR051407">
    <property type="entry name" value="Bact_OM_lipoprot/Surf_antigen"/>
</dbReference>
<feature type="chain" id="PRO_5002183323" evidence="3">
    <location>
        <begin position="26"/>
        <end position="172"/>
    </location>
</feature>
<dbReference type="GO" id="GO:0019867">
    <property type="term" value="C:outer membrane"/>
    <property type="evidence" value="ECO:0007669"/>
    <property type="project" value="InterPro"/>
</dbReference>
<dbReference type="STRING" id="1445510.YC6258_00616"/>
<dbReference type="EMBL" id="CP007142">
    <property type="protein sequence ID" value="AJQ92666.1"/>
    <property type="molecule type" value="Genomic_DNA"/>
</dbReference>
<dbReference type="PANTHER" id="PTHR35603">
    <property type="match status" value="1"/>
</dbReference>
<evidence type="ECO:0000256" key="1">
    <source>
        <dbReference type="ARBA" id="ARBA00004370"/>
    </source>
</evidence>
<name>A0A0C5VEN8_9GAMM</name>
<feature type="signal peptide" evidence="3">
    <location>
        <begin position="1"/>
        <end position="25"/>
    </location>
</feature>
<dbReference type="AlphaFoldDB" id="A0A0C5VEN8"/>
<evidence type="ECO:0000256" key="3">
    <source>
        <dbReference type="SAM" id="SignalP"/>
    </source>
</evidence>
<evidence type="ECO:0000259" key="4">
    <source>
        <dbReference type="Pfam" id="PF13488"/>
    </source>
</evidence>
<evidence type="ECO:0000256" key="2">
    <source>
        <dbReference type="ARBA" id="ARBA00023136"/>
    </source>
</evidence>
<evidence type="ECO:0000313" key="5">
    <source>
        <dbReference type="EMBL" id="AJQ92666.1"/>
    </source>
</evidence>
<feature type="domain" description="Glycine zipper" evidence="4">
    <location>
        <begin position="67"/>
        <end position="111"/>
    </location>
</feature>
<keyword evidence="6" id="KW-1185">Reference proteome</keyword>
<organism evidence="5 6">
    <name type="scientific">Gynuella sunshinyii YC6258</name>
    <dbReference type="NCBI Taxonomy" id="1445510"/>
    <lineage>
        <taxon>Bacteria</taxon>
        <taxon>Pseudomonadati</taxon>
        <taxon>Pseudomonadota</taxon>
        <taxon>Gammaproteobacteria</taxon>
        <taxon>Oceanospirillales</taxon>
        <taxon>Saccharospirillaceae</taxon>
        <taxon>Gynuella</taxon>
    </lineage>
</organism>
<dbReference type="PANTHER" id="PTHR35603:SF2">
    <property type="entry name" value="OUTER MEMBRANE LIPOPROTEIN"/>
    <property type="match status" value="1"/>
</dbReference>
<dbReference type="RefSeq" id="WP_169748920.1">
    <property type="nucleotide sequence ID" value="NZ_CP007142.1"/>
</dbReference>
<dbReference type="HOGENOM" id="CLU_094245_2_0_6"/>
<sequence length="172" mass="18989">MKLIRITGPVCVALMLAGTPMIAGADSYITKAKVIDSTPIYESIRHRQPIEVCRDDDDGYQHRSSVTGAVVGSVIGAAIGSQVISSHHHHDAVAGTIVGGAVGAAIGSQAGMKPQYRPHRQCHTEYDIDYREELVGYRVTYLYQGKEYQTRMQKRPGRFVRLRVEVSLLDDY</sequence>
<keyword evidence="2" id="KW-0472">Membrane</keyword>
<gene>
    <name evidence="5" type="ORF">YC6258_00616</name>
</gene>
<dbReference type="InterPro" id="IPR039567">
    <property type="entry name" value="Gly-zipper"/>
</dbReference>
<evidence type="ECO:0000313" key="6">
    <source>
        <dbReference type="Proteomes" id="UP000032266"/>
    </source>
</evidence>
<reference evidence="5 6" key="1">
    <citation type="submission" date="2014-01" db="EMBL/GenBank/DDBJ databases">
        <title>Full genme sequencing of cellulolytic bacterium Gynuella sunshinyii YC6258T gen. nov., sp. nov.</title>
        <authorList>
            <person name="Khan H."/>
            <person name="Chung E.J."/>
            <person name="Chung Y.R."/>
        </authorList>
    </citation>
    <scope>NUCLEOTIDE SEQUENCE [LARGE SCALE GENOMIC DNA]</scope>
    <source>
        <strain evidence="5 6">YC6258</strain>
    </source>
</reference>
<dbReference type="Proteomes" id="UP000032266">
    <property type="component" value="Chromosome"/>
</dbReference>
<dbReference type="Pfam" id="PF13488">
    <property type="entry name" value="Gly-zipper_Omp"/>
    <property type="match status" value="1"/>
</dbReference>
<proteinExistence type="predicted"/>